<dbReference type="FunFam" id="1.20.58.390:FF:000038">
    <property type="entry name" value="Acetylcholine receptor subunit beta-like 1"/>
    <property type="match status" value="1"/>
</dbReference>
<keyword evidence="14" id="KW-0732">Signal</keyword>
<evidence type="ECO:0000256" key="15">
    <source>
        <dbReference type="SAM" id="MobiDB-lite"/>
    </source>
</evidence>
<evidence type="ECO:0000256" key="9">
    <source>
        <dbReference type="ARBA" id="ARBA00023170"/>
    </source>
</evidence>
<feature type="signal peptide" evidence="14">
    <location>
        <begin position="1"/>
        <end position="19"/>
    </location>
</feature>
<dbReference type="NCBIfam" id="TIGR00860">
    <property type="entry name" value="LIC"/>
    <property type="match status" value="1"/>
</dbReference>
<dbReference type="InterPro" id="IPR006202">
    <property type="entry name" value="Neur_chan_lig-bd"/>
</dbReference>
<evidence type="ECO:0000256" key="12">
    <source>
        <dbReference type="ARBA" id="ARBA00023303"/>
    </source>
</evidence>
<dbReference type="SUPFAM" id="SSF90112">
    <property type="entry name" value="Neurotransmitter-gated ion-channel transmembrane pore"/>
    <property type="match status" value="1"/>
</dbReference>
<dbReference type="InterPro" id="IPR006201">
    <property type="entry name" value="Neur_channel"/>
</dbReference>
<evidence type="ECO:0000256" key="13">
    <source>
        <dbReference type="ARBA" id="ARBA00034099"/>
    </source>
</evidence>
<dbReference type="Gene3D" id="2.70.170.10">
    <property type="entry name" value="Neurotransmitter-gated ion-channel ligand-binding domain"/>
    <property type="match status" value="1"/>
</dbReference>
<dbReference type="PROSITE" id="PS00236">
    <property type="entry name" value="NEUROTR_ION_CHANNEL"/>
    <property type="match status" value="1"/>
</dbReference>
<evidence type="ECO:0000259" key="16">
    <source>
        <dbReference type="Pfam" id="PF02931"/>
    </source>
</evidence>
<keyword evidence="3 14" id="KW-0812">Transmembrane</keyword>
<evidence type="ECO:0000256" key="11">
    <source>
        <dbReference type="ARBA" id="ARBA00023286"/>
    </source>
</evidence>
<dbReference type="GO" id="GO:0045211">
    <property type="term" value="C:postsynaptic membrane"/>
    <property type="evidence" value="ECO:0007669"/>
    <property type="project" value="InterPro"/>
</dbReference>
<dbReference type="CDD" id="cd19064">
    <property type="entry name" value="LGIC_TM_nAChR"/>
    <property type="match status" value="1"/>
</dbReference>
<evidence type="ECO:0000259" key="17">
    <source>
        <dbReference type="Pfam" id="PF02932"/>
    </source>
</evidence>
<dbReference type="AlphaFoldDB" id="A0A2S1WLW1"/>
<comment type="similarity">
    <text evidence="14">Belongs to the ligand-gated ion channel (TC 1.A.9) family.</text>
</comment>
<dbReference type="SUPFAM" id="SSF63712">
    <property type="entry name" value="Nicotinic receptor ligand binding domain-like"/>
    <property type="match status" value="1"/>
</dbReference>
<feature type="compositionally biased region" description="Polar residues" evidence="15">
    <location>
        <begin position="489"/>
        <end position="507"/>
    </location>
</feature>
<comment type="subcellular location">
    <subcellularLocation>
        <location evidence="13">Synaptic cell membrane</location>
        <topology evidence="13">Multi-pass membrane protein</topology>
    </subcellularLocation>
</comment>
<dbReference type="InterPro" id="IPR036734">
    <property type="entry name" value="Neur_chan_lig-bd_sf"/>
</dbReference>
<feature type="domain" description="Neurotransmitter-gated ion-channel transmembrane" evidence="17">
    <location>
        <begin position="245"/>
        <end position="433"/>
    </location>
</feature>
<evidence type="ECO:0000256" key="6">
    <source>
        <dbReference type="ARBA" id="ARBA00023065"/>
    </source>
</evidence>
<sequence length="754" mass="86541">MKFVVCILVTIATIPSGHGLLHSGLGSHDEMRLVENLLHGYNSLIRPVGNLTQTVNVKFGLAMIQLINVDEKNQIMKSNVWLRMLWNDYQLQWDPSEYGGINVIRILSHKVWKPDIVLFNNADGRYEVSYKPNVVIFSIGDVMWIPPAIYKSSCTINVLYFPFDEQKCLMKFGSWTFNGDQVVLDWYEGQEKVDLSDYVNSGTWDIIASPGVYNRTWDHVEGHHKAQITFTLRIRRKTLFYTVNLIIPCVLISFLSVCVFYLPADAGEKMTMCISILLALVVFLLLVSKLLPPNSNTIPLIAKYLLFTFIMNIITIVITVVIINWNFKTPRTNTMPKWLRAVFLNYLPRLLLMKRPQKHLRRCERAGSSSGSKITWKKEFSRTFQDISTFQKTHSPLVNKPGDDQTDIDDETQLADRVCMIKRNKQRFVRRCLSSEHLEFHTAPRHQSSANPAFGSTFPEGGIDVSSIYRDENNDTPSASFYRRPRPTRIQQHSSLQEAQTSTQSKTLGRKSFEWKHADNKHSASSDDLLLIFNPPSIHQNFAANRSSINPGFQPRFCRQLDEFRKLQAAEFSGKFPRGRRARDASLEVEELQTPPSQEHGELFEESPEFITIPSNTPTYPHHYHHHHQEIHPQEIQSEQRFGFHSQRSCLKRRILPSGTSCGMMTSLSPEAAKAVDAVRFIAAHLKNEDEYNEILDDWRYIASVIDRLQLIIFLLVTVVGTAAILFNAPHIFEFVDQDEIKRRIIESSDGTLN</sequence>
<dbReference type="InterPro" id="IPR006029">
    <property type="entry name" value="Neurotrans-gated_channel_TM"/>
</dbReference>
<dbReference type="InterPro" id="IPR038050">
    <property type="entry name" value="Neuro_actylchol_rec"/>
</dbReference>
<keyword evidence="5" id="KW-0770">Synapse</keyword>
<keyword evidence="6 14" id="KW-0406">Ion transport</keyword>
<dbReference type="PRINTS" id="PR00252">
    <property type="entry name" value="NRIONCHANNEL"/>
</dbReference>
<dbReference type="CDD" id="cd19032">
    <property type="entry name" value="LGIC_ECD_nAChR_proto_beta-like"/>
    <property type="match status" value="1"/>
</dbReference>
<protein>
    <submittedName>
        <fullName evidence="18">Putative nicotinic acetylcholine receptor 8</fullName>
    </submittedName>
</protein>
<keyword evidence="4 14" id="KW-1133">Transmembrane helix</keyword>
<reference evidence="18" key="1">
    <citation type="submission" date="2018-02" db="EMBL/GenBank/DDBJ databases">
        <title>Hirudo verbana central nervous system transcriptome analysis of ion channel and receptor content.</title>
        <authorList>
            <person name="Northcutt A.J."/>
            <person name="Schulz D.J."/>
            <person name="Mesce K.A."/>
        </authorList>
    </citation>
    <scope>NUCLEOTIDE SEQUENCE</scope>
</reference>
<evidence type="ECO:0000256" key="1">
    <source>
        <dbReference type="ARBA" id="ARBA00022448"/>
    </source>
</evidence>
<dbReference type="InterPro" id="IPR018000">
    <property type="entry name" value="Neurotransmitter_ion_chnl_CS"/>
</dbReference>
<dbReference type="EMBL" id="MG973306">
    <property type="protein sequence ID" value="AWJ68159.1"/>
    <property type="molecule type" value="mRNA"/>
</dbReference>
<accession>A0A2S1WLW1</accession>
<evidence type="ECO:0000256" key="4">
    <source>
        <dbReference type="ARBA" id="ARBA00022989"/>
    </source>
</evidence>
<feature type="domain" description="Neurotransmitter-gated ion-channel ligand-binding" evidence="16">
    <location>
        <begin position="31"/>
        <end position="238"/>
    </location>
</feature>
<evidence type="ECO:0000256" key="7">
    <source>
        <dbReference type="ARBA" id="ARBA00023136"/>
    </source>
</evidence>
<evidence type="ECO:0000313" key="18">
    <source>
        <dbReference type="EMBL" id="AWJ68159.1"/>
    </source>
</evidence>
<keyword evidence="8" id="KW-1015">Disulfide bond</keyword>
<evidence type="ECO:0000256" key="14">
    <source>
        <dbReference type="RuleBase" id="RU000687"/>
    </source>
</evidence>
<keyword evidence="1 14" id="KW-0813">Transport</keyword>
<dbReference type="InterPro" id="IPR002394">
    <property type="entry name" value="Nicotinic_acetylcholine_rcpt"/>
</dbReference>
<keyword evidence="2" id="KW-1003">Cell membrane</keyword>
<dbReference type="PRINTS" id="PR00254">
    <property type="entry name" value="NICOTINICR"/>
</dbReference>
<dbReference type="Pfam" id="PF02932">
    <property type="entry name" value="Neur_chan_memb"/>
    <property type="match status" value="2"/>
</dbReference>
<feature type="transmembrane region" description="Helical" evidence="14">
    <location>
        <begin position="709"/>
        <end position="727"/>
    </location>
</feature>
<organism evidence="18">
    <name type="scientific">Hirudo verbana</name>
    <dbReference type="NCBI Taxonomy" id="311461"/>
    <lineage>
        <taxon>Eukaryota</taxon>
        <taxon>Metazoa</taxon>
        <taxon>Spiralia</taxon>
        <taxon>Lophotrochozoa</taxon>
        <taxon>Annelida</taxon>
        <taxon>Clitellata</taxon>
        <taxon>Hirudinea</taxon>
        <taxon>Hirudinida</taxon>
        <taxon>Hirudiniformes</taxon>
        <taxon>Hirudinidae</taxon>
        <taxon>Hirudo</taxon>
    </lineage>
</organism>
<dbReference type="GO" id="GO:0004888">
    <property type="term" value="F:transmembrane signaling receptor activity"/>
    <property type="evidence" value="ECO:0007669"/>
    <property type="project" value="InterPro"/>
</dbReference>
<dbReference type="InterPro" id="IPR036719">
    <property type="entry name" value="Neuro-gated_channel_TM_sf"/>
</dbReference>
<dbReference type="PANTHER" id="PTHR18945">
    <property type="entry name" value="NEUROTRANSMITTER GATED ION CHANNEL"/>
    <property type="match status" value="1"/>
</dbReference>
<feature type="chain" id="PRO_5022263494" evidence="14">
    <location>
        <begin position="20"/>
        <end position="754"/>
    </location>
</feature>
<name>A0A2S1WLW1_9ANNE</name>
<keyword evidence="7 14" id="KW-0472">Membrane</keyword>
<feature type="domain" description="Neurotransmitter-gated ion-channel transmembrane" evidence="17">
    <location>
        <begin position="623"/>
        <end position="725"/>
    </location>
</feature>
<evidence type="ECO:0000256" key="5">
    <source>
        <dbReference type="ARBA" id="ARBA00023018"/>
    </source>
</evidence>
<proteinExistence type="evidence at transcript level"/>
<keyword evidence="12 14" id="KW-0407">Ion channel</keyword>
<keyword evidence="11" id="KW-1071">Ligand-gated ion channel</keyword>
<feature type="transmembrane region" description="Helical" evidence="14">
    <location>
        <begin position="274"/>
        <end position="292"/>
    </location>
</feature>
<dbReference type="GO" id="GO:0022848">
    <property type="term" value="F:acetylcholine-gated monoatomic cation-selective channel activity"/>
    <property type="evidence" value="ECO:0007669"/>
    <property type="project" value="InterPro"/>
</dbReference>
<evidence type="ECO:0000256" key="8">
    <source>
        <dbReference type="ARBA" id="ARBA00023157"/>
    </source>
</evidence>
<evidence type="ECO:0000256" key="2">
    <source>
        <dbReference type="ARBA" id="ARBA00022475"/>
    </source>
</evidence>
<dbReference type="FunFam" id="2.70.170.10:FF:000023">
    <property type="entry name" value="Acetylcholine receptor subunit beta-like 1"/>
    <property type="match status" value="1"/>
</dbReference>
<feature type="transmembrane region" description="Helical" evidence="14">
    <location>
        <begin position="239"/>
        <end position="262"/>
    </location>
</feature>
<feature type="region of interest" description="Disordered" evidence="15">
    <location>
        <begin position="578"/>
        <end position="603"/>
    </location>
</feature>
<keyword evidence="10" id="KW-0325">Glycoprotein</keyword>
<keyword evidence="9 18" id="KW-0675">Receptor</keyword>
<evidence type="ECO:0000256" key="3">
    <source>
        <dbReference type="ARBA" id="ARBA00022692"/>
    </source>
</evidence>
<dbReference type="Pfam" id="PF02931">
    <property type="entry name" value="Neur_chan_LBD"/>
    <property type="match status" value="1"/>
</dbReference>
<dbReference type="Gene3D" id="1.20.58.390">
    <property type="entry name" value="Neurotransmitter-gated ion-channel transmembrane domain"/>
    <property type="match status" value="2"/>
</dbReference>
<feature type="region of interest" description="Disordered" evidence="15">
    <location>
        <begin position="465"/>
        <end position="508"/>
    </location>
</feature>
<feature type="transmembrane region" description="Helical" evidence="14">
    <location>
        <begin position="304"/>
        <end position="323"/>
    </location>
</feature>
<evidence type="ECO:0000256" key="10">
    <source>
        <dbReference type="ARBA" id="ARBA00023180"/>
    </source>
</evidence>